<sequence length="464" mass="50534">MAGSQPEVCAVPSFSDPILVARVEAIRQLAGGISDRVAVVDREFNIVYANSSAWTNREPGDADAHQAKCYQAFAQRTDPCGACPATKVFETPDVQSISCGTEGDGTACGMRQAFPLAAGDGQVTSMLVLFNPLSQTTLRTALPVSNDLPALTVREHLGDLIGRSAAMQQLFDMIVLVAESQATVLIQGESGTGKELVAKTIHRLSDRRDKPFVVVDCGSLPETLLESELFGHMKGSFTGATANKRGLFEEADGGTIFLDEIADTTPTFQAKLLRVLQEGEVKRVGGNQPIKVEVRVVSATNKDLSELVKAKAFRQDLYYRLAVLPLFLPPLRERRDDIALLVDHFVVASCKRHRQAPRTVSPDVMQALSEVAWPGNVRELQHYIERAVVTTTGPELACGDIVALRSKAPEEGLRMVVRDAVSLTERTRIVEALRKTGGNRLRAAKLLKISRAGLYNKLREYGLQ</sequence>
<dbReference type="InParanoid" id="A0A330L2S6"/>
<evidence type="ECO:0000313" key="7">
    <source>
        <dbReference type="EMBL" id="SPP63162.1"/>
    </source>
</evidence>
<keyword evidence="4" id="KW-0238">DNA-binding</keyword>
<dbReference type="Gene3D" id="1.10.10.60">
    <property type="entry name" value="Homeodomain-like"/>
    <property type="match status" value="1"/>
</dbReference>
<feature type="domain" description="Sigma-54 factor interaction" evidence="6">
    <location>
        <begin position="160"/>
        <end position="389"/>
    </location>
</feature>
<dbReference type="RefSeq" id="WP_121987737.1">
    <property type="nucleotide sequence ID" value="NZ_OUNR01000001.1"/>
</dbReference>
<dbReference type="Pfam" id="PF00158">
    <property type="entry name" value="Sigma54_activat"/>
    <property type="match status" value="1"/>
</dbReference>
<dbReference type="PANTHER" id="PTHR32071">
    <property type="entry name" value="TRANSCRIPTIONAL REGULATORY PROTEIN"/>
    <property type="match status" value="1"/>
</dbReference>
<dbReference type="InterPro" id="IPR025944">
    <property type="entry name" value="Sigma_54_int_dom_CS"/>
</dbReference>
<protein>
    <submittedName>
        <fullName evidence="7">Sensory sigma-54 dependent transcriptional regulator</fullName>
    </submittedName>
</protein>
<gene>
    <name evidence="7" type="ORF">NITLEN_10248</name>
</gene>
<dbReference type="Pfam" id="PF02954">
    <property type="entry name" value="HTH_8"/>
    <property type="match status" value="1"/>
</dbReference>
<dbReference type="Proteomes" id="UP000248168">
    <property type="component" value="Unassembled WGS sequence"/>
</dbReference>
<evidence type="ECO:0000256" key="4">
    <source>
        <dbReference type="ARBA" id="ARBA00023125"/>
    </source>
</evidence>
<keyword evidence="5" id="KW-0804">Transcription</keyword>
<dbReference type="InterPro" id="IPR027417">
    <property type="entry name" value="P-loop_NTPase"/>
</dbReference>
<dbReference type="OrthoDB" id="9804019at2"/>
<dbReference type="PROSITE" id="PS00676">
    <property type="entry name" value="SIGMA54_INTERACT_2"/>
    <property type="match status" value="1"/>
</dbReference>
<dbReference type="PROSITE" id="PS00688">
    <property type="entry name" value="SIGMA54_INTERACT_3"/>
    <property type="match status" value="1"/>
</dbReference>
<dbReference type="SUPFAM" id="SSF52540">
    <property type="entry name" value="P-loop containing nucleoside triphosphate hydrolases"/>
    <property type="match status" value="1"/>
</dbReference>
<dbReference type="Gene3D" id="1.10.8.60">
    <property type="match status" value="1"/>
</dbReference>
<dbReference type="AlphaFoldDB" id="A0A330L2S6"/>
<dbReference type="SUPFAM" id="SSF46689">
    <property type="entry name" value="Homeodomain-like"/>
    <property type="match status" value="1"/>
</dbReference>
<dbReference type="PRINTS" id="PR01590">
    <property type="entry name" value="HTHFIS"/>
</dbReference>
<dbReference type="InterPro" id="IPR002078">
    <property type="entry name" value="Sigma_54_int"/>
</dbReference>
<dbReference type="CDD" id="cd00009">
    <property type="entry name" value="AAA"/>
    <property type="match status" value="1"/>
</dbReference>
<organism evidence="7 8">
    <name type="scientific">Nitrospira lenta</name>
    <dbReference type="NCBI Taxonomy" id="1436998"/>
    <lineage>
        <taxon>Bacteria</taxon>
        <taxon>Pseudomonadati</taxon>
        <taxon>Nitrospirota</taxon>
        <taxon>Nitrospiria</taxon>
        <taxon>Nitrospirales</taxon>
        <taxon>Nitrospiraceae</taxon>
        <taxon>Nitrospira</taxon>
    </lineage>
</organism>
<dbReference type="EMBL" id="OUNR01000001">
    <property type="protein sequence ID" value="SPP63162.1"/>
    <property type="molecule type" value="Genomic_DNA"/>
</dbReference>
<dbReference type="GO" id="GO:0043565">
    <property type="term" value="F:sequence-specific DNA binding"/>
    <property type="evidence" value="ECO:0007669"/>
    <property type="project" value="InterPro"/>
</dbReference>
<dbReference type="GO" id="GO:0006355">
    <property type="term" value="P:regulation of DNA-templated transcription"/>
    <property type="evidence" value="ECO:0007669"/>
    <property type="project" value="InterPro"/>
</dbReference>
<reference evidence="8" key="1">
    <citation type="submission" date="2018-04" db="EMBL/GenBank/DDBJ databases">
        <authorList>
            <person name="Lucker S."/>
            <person name="Sakoula D."/>
        </authorList>
    </citation>
    <scope>NUCLEOTIDE SEQUENCE [LARGE SCALE GENOMIC DNA]</scope>
</reference>
<proteinExistence type="predicted"/>
<dbReference type="InterPro" id="IPR025943">
    <property type="entry name" value="Sigma_54_int_dom_ATP-bd_2"/>
</dbReference>
<evidence type="ECO:0000259" key="6">
    <source>
        <dbReference type="PROSITE" id="PS50045"/>
    </source>
</evidence>
<evidence type="ECO:0000313" key="8">
    <source>
        <dbReference type="Proteomes" id="UP000248168"/>
    </source>
</evidence>
<name>A0A330L2S6_9BACT</name>
<dbReference type="GO" id="GO:0005524">
    <property type="term" value="F:ATP binding"/>
    <property type="evidence" value="ECO:0007669"/>
    <property type="project" value="UniProtKB-KW"/>
</dbReference>
<evidence type="ECO:0000256" key="3">
    <source>
        <dbReference type="ARBA" id="ARBA00023015"/>
    </source>
</evidence>
<keyword evidence="8" id="KW-1185">Reference proteome</keyword>
<dbReference type="InterPro" id="IPR002197">
    <property type="entry name" value="HTH_Fis"/>
</dbReference>
<dbReference type="InterPro" id="IPR009057">
    <property type="entry name" value="Homeodomain-like_sf"/>
</dbReference>
<dbReference type="PROSITE" id="PS50045">
    <property type="entry name" value="SIGMA54_INTERACT_4"/>
    <property type="match status" value="1"/>
</dbReference>
<dbReference type="InterPro" id="IPR058031">
    <property type="entry name" value="AAA_lid_NorR"/>
</dbReference>
<evidence type="ECO:0000256" key="1">
    <source>
        <dbReference type="ARBA" id="ARBA00022741"/>
    </source>
</evidence>
<dbReference type="InterPro" id="IPR025662">
    <property type="entry name" value="Sigma_54_int_dom_ATP-bd_1"/>
</dbReference>
<dbReference type="InterPro" id="IPR003593">
    <property type="entry name" value="AAA+_ATPase"/>
</dbReference>
<evidence type="ECO:0000256" key="2">
    <source>
        <dbReference type="ARBA" id="ARBA00022840"/>
    </source>
</evidence>
<evidence type="ECO:0000256" key="5">
    <source>
        <dbReference type="ARBA" id="ARBA00023163"/>
    </source>
</evidence>
<dbReference type="FunFam" id="3.40.50.300:FF:000006">
    <property type="entry name" value="DNA-binding transcriptional regulator NtrC"/>
    <property type="match status" value="1"/>
</dbReference>
<dbReference type="SMART" id="SM00382">
    <property type="entry name" value="AAA"/>
    <property type="match status" value="1"/>
</dbReference>
<dbReference type="PROSITE" id="PS00675">
    <property type="entry name" value="SIGMA54_INTERACT_1"/>
    <property type="match status" value="1"/>
</dbReference>
<keyword evidence="1" id="KW-0547">Nucleotide-binding</keyword>
<dbReference type="Pfam" id="PF25601">
    <property type="entry name" value="AAA_lid_14"/>
    <property type="match status" value="1"/>
</dbReference>
<keyword evidence="3" id="KW-0805">Transcription regulation</keyword>
<keyword evidence="2" id="KW-0067">ATP-binding</keyword>
<dbReference type="Gene3D" id="3.40.50.300">
    <property type="entry name" value="P-loop containing nucleotide triphosphate hydrolases"/>
    <property type="match status" value="1"/>
</dbReference>
<accession>A0A330L2S6</accession>